<organism evidence="2">
    <name type="scientific">termite gut metagenome</name>
    <dbReference type="NCBI Taxonomy" id="433724"/>
    <lineage>
        <taxon>unclassified sequences</taxon>
        <taxon>metagenomes</taxon>
        <taxon>organismal metagenomes</taxon>
    </lineage>
</organism>
<evidence type="ECO:0000313" key="2">
    <source>
        <dbReference type="EMBL" id="KAA6303822.1"/>
    </source>
</evidence>
<dbReference type="Gene3D" id="1.10.10.10">
    <property type="entry name" value="Winged helix-like DNA-binding domain superfamily/Winged helix DNA-binding domain"/>
    <property type="match status" value="1"/>
</dbReference>
<dbReference type="InterPro" id="IPR025420">
    <property type="entry name" value="DUF4143"/>
</dbReference>
<feature type="domain" description="DUF4143" evidence="1">
    <location>
        <begin position="22"/>
        <end position="106"/>
    </location>
</feature>
<feature type="non-terminal residue" evidence="2">
    <location>
        <position position="1"/>
    </location>
</feature>
<accession>A0A5J4P3T5</accession>
<proteinExistence type="predicted"/>
<gene>
    <name evidence="2" type="ORF">EZS27_044536</name>
</gene>
<dbReference type="PANTHER" id="PTHR43566">
    <property type="entry name" value="CONSERVED PROTEIN"/>
    <property type="match status" value="1"/>
</dbReference>
<dbReference type="Pfam" id="PF13635">
    <property type="entry name" value="DUF4143"/>
    <property type="match status" value="1"/>
</dbReference>
<reference evidence="2" key="1">
    <citation type="submission" date="2019-03" db="EMBL/GenBank/DDBJ databases">
        <title>Single cell metagenomics reveals metabolic interactions within the superorganism composed of flagellate Streblomastix strix and complex community of Bacteroidetes bacteria on its surface.</title>
        <authorList>
            <person name="Treitli S.C."/>
            <person name="Kolisko M."/>
            <person name="Husnik F."/>
            <person name="Keeling P."/>
            <person name="Hampl V."/>
        </authorList>
    </citation>
    <scope>NUCLEOTIDE SEQUENCE</scope>
    <source>
        <strain evidence="2">STM</strain>
    </source>
</reference>
<feature type="non-terminal residue" evidence="2">
    <location>
        <position position="167"/>
    </location>
</feature>
<comment type="caution">
    <text evidence="2">The sequence shown here is derived from an EMBL/GenBank/DDBJ whole genome shotgun (WGS) entry which is preliminary data.</text>
</comment>
<protein>
    <recommendedName>
        <fullName evidence="1">DUF4143 domain-containing protein</fullName>
    </recommendedName>
</protein>
<dbReference type="EMBL" id="SNRY01012021">
    <property type="protein sequence ID" value="KAA6303822.1"/>
    <property type="molecule type" value="Genomic_DNA"/>
</dbReference>
<dbReference type="PANTHER" id="PTHR43566:SF1">
    <property type="entry name" value="AAA+ ATPASE DOMAIN-CONTAINING PROTEIN"/>
    <property type="match status" value="1"/>
</dbReference>
<sequence>TLDSFERKTDYLRDIVGAYLLKDILSIDGLKNSGKMKELLRLGAFQLGNEVSYDELGKQLGMSKNTVEKYLDFLSKVFVVYRLGAYARNLRKEVTKAGKWYFYDNGEDYDTLALLEEQSVANYRPLLEGVDLLAIDEAQSIPNIGTKLKLIVDEIEGVRIIASGSSS</sequence>
<name>A0A5J4P3T5_9ZZZZ</name>
<evidence type="ECO:0000259" key="1">
    <source>
        <dbReference type="Pfam" id="PF13635"/>
    </source>
</evidence>
<dbReference type="InterPro" id="IPR036388">
    <property type="entry name" value="WH-like_DNA-bd_sf"/>
</dbReference>
<dbReference type="AlphaFoldDB" id="A0A5J4P3T5"/>